<keyword evidence="3" id="KW-1185">Reference proteome</keyword>
<evidence type="ECO:0000259" key="1">
    <source>
        <dbReference type="PROSITE" id="PS50011"/>
    </source>
</evidence>
<dbReference type="EMBL" id="KV419402">
    <property type="protein sequence ID" value="KZS95202.1"/>
    <property type="molecule type" value="Genomic_DNA"/>
</dbReference>
<keyword evidence="2" id="KW-0808">Transferase</keyword>
<name>A0A164WN97_9AGAM</name>
<dbReference type="SMART" id="SM00220">
    <property type="entry name" value="S_TKc"/>
    <property type="match status" value="1"/>
</dbReference>
<feature type="domain" description="Protein kinase" evidence="1">
    <location>
        <begin position="1"/>
        <end position="166"/>
    </location>
</feature>
<dbReference type="Gene3D" id="1.10.510.10">
    <property type="entry name" value="Transferase(Phosphotransferase) domain 1"/>
    <property type="match status" value="1"/>
</dbReference>
<dbReference type="GO" id="GO:0004674">
    <property type="term" value="F:protein serine/threonine kinase activity"/>
    <property type="evidence" value="ECO:0007669"/>
    <property type="project" value="TreeGrafter"/>
</dbReference>
<accession>A0A164WN97</accession>
<keyword evidence="2" id="KW-0418">Kinase</keyword>
<dbReference type="SUPFAM" id="SSF56112">
    <property type="entry name" value="Protein kinase-like (PK-like)"/>
    <property type="match status" value="1"/>
</dbReference>
<dbReference type="AlphaFoldDB" id="A0A164WN97"/>
<dbReference type="OrthoDB" id="4062651at2759"/>
<sequence length="166" mass="18466">KELKLWASVNHANILPFIGICFFPHSSSDFTFSLVSPWMANGTISDYIRKYPGTEVTPLMIQVAEGLTYLHTNHIVHGDLKGSNIFITDDRSPVLADFGVSRLAELDSVFTNDSVMTSTSHNLKGTIRFMAPELFENDDVLHANKATDVWAFGCVLLVSRMDSLRS</sequence>
<gene>
    <name evidence="2" type="ORF">SISNIDRAFT_409102</name>
</gene>
<dbReference type="InterPro" id="IPR053235">
    <property type="entry name" value="Ser_Thr_kinase"/>
</dbReference>
<dbReference type="InterPro" id="IPR011009">
    <property type="entry name" value="Kinase-like_dom_sf"/>
</dbReference>
<dbReference type="Pfam" id="PF00069">
    <property type="entry name" value="Pkinase"/>
    <property type="match status" value="1"/>
</dbReference>
<organism evidence="2 3">
    <name type="scientific">Sistotremastrum niveocremeum HHB9708</name>
    <dbReference type="NCBI Taxonomy" id="1314777"/>
    <lineage>
        <taxon>Eukaryota</taxon>
        <taxon>Fungi</taxon>
        <taxon>Dikarya</taxon>
        <taxon>Basidiomycota</taxon>
        <taxon>Agaricomycotina</taxon>
        <taxon>Agaricomycetes</taxon>
        <taxon>Sistotremastrales</taxon>
        <taxon>Sistotremastraceae</taxon>
        <taxon>Sertulicium</taxon>
        <taxon>Sertulicium niveocremeum</taxon>
    </lineage>
</organism>
<evidence type="ECO:0000313" key="3">
    <source>
        <dbReference type="Proteomes" id="UP000076722"/>
    </source>
</evidence>
<dbReference type="InterPro" id="IPR008271">
    <property type="entry name" value="Ser/Thr_kinase_AS"/>
</dbReference>
<evidence type="ECO:0000313" key="2">
    <source>
        <dbReference type="EMBL" id="KZS95202.1"/>
    </source>
</evidence>
<dbReference type="PROSITE" id="PS00108">
    <property type="entry name" value="PROTEIN_KINASE_ST"/>
    <property type="match status" value="1"/>
</dbReference>
<dbReference type="PROSITE" id="PS50011">
    <property type="entry name" value="PROTEIN_KINASE_DOM"/>
    <property type="match status" value="1"/>
</dbReference>
<reference evidence="2 3" key="1">
    <citation type="journal article" date="2016" name="Mol. Biol. Evol.">
        <title>Comparative Genomics of Early-Diverging Mushroom-Forming Fungi Provides Insights into the Origins of Lignocellulose Decay Capabilities.</title>
        <authorList>
            <person name="Nagy L.G."/>
            <person name="Riley R."/>
            <person name="Tritt A."/>
            <person name="Adam C."/>
            <person name="Daum C."/>
            <person name="Floudas D."/>
            <person name="Sun H."/>
            <person name="Yadav J.S."/>
            <person name="Pangilinan J."/>
            <person name="Larsson K.H."/>
            <person name="Matsuura K."/>
            <person name="Barry K."/>
            <person name="Labutti K."/>
            <person name="Kuo R."/>
            <person name="Ohm R.A."/>
            <person name="Bhattacharya S.S."/>
            <person name="Shirouzu T."/>
            <person name="Yoshinaga Y."/>
            <person name="Martin F.M."/>
            <person name="Grigoriev I.V."/>
            <person name="Hibbett D.S."/>
        </authorList>
    </citation>
    <scope>NUCLEOTIDE SEQUENCE [LARGE SCALE GENOMIC DNA]</scope>
    <source>
        <strain evidence="2 3">HHB9708</strain>
    </source>
</reference>
<feature type="non-terminal residue" evidence="2">
    <location>
        <position position="1"/>
    </location>
</feature>
<dbReference type="PANTHER" id="PTHR24361">
    <property type="entry name" value="MITOGEN-ACTIVATED KINASE KINASE KINASE"/>
    <property type="match status" value="1"/>
</dbReference>
<dbReference type="Proteomes" id="UP000076722">
    <property type="component" value="Unassembled WGS sequence"/>
</dbReference>
<dbReference type="GO" id="GO:0005524">
    <property type="term" value="F:ATP binding"/>
    <property type="evidence" value="ECO:0007669"/>
    <property type="project" value="InterPro"/>
</dbReference>
<dbReference type="GO" id="GO:0005737">
    <property type="term" value="C:cytoplasm"/>
    <property type="evidence" value="ECO:0007669"/>
    <property type="project" value="TreeGrafter"/>
</dbReference>
<protein>
    <submittedName>
        <fullName evidence="2">Kinase-like protein</fullName>
    </submittedName>
</protein>
<dbReference type="InterPro" id="IPR000719">
    <property type="entry name" value="Prot_kinase_dom"/>
</dbReference>
<proteinExistence type="predicted"/>